<dbReference type="InterPro" id="IPR008965">
    <property type="entry name" value="CBM2/CBM3_carb-bd_dom_sf"/>
</dbReference>
<dbReference type="SUPFAM" id="SSF49384">
    <property type="entry name" value="Carbohydrate-binding domain"/>
    <property type="match status" value="1"/>
</dbReference>
<dbReference type="EMBL" id="MHSA01000018">
    <property type="protein sequence ID" value="OHA34075.1"/>
    <property type="molecule type" value="Genomic_DNA"/>
</dbReference>
<keyword evidence="1" id="KW-1133">Transmembrane helix</keyword>
<sequence>MFKQKCEAFPASNGMKKYLISIFILFSPIVLYAATVNFSPASVSIEEGQTFSLAVSADAGAEKIVTVKAALAYQQDIVEPISFTFAESWFSLTQSGFDSMENGTVIKTAGLPGGFTGTREFGTVVFRAKRAGAATVSVANESFMLNSQNINALASVSTAAITVAAPAARAPAIEKTLDAELTTDIGEGAPFATTSATSTQSAAIAESSIPSRSVILIIVLIAAIFAGLVWRMYKNSRRHPMSSI</sequence>
<organism evidence="2 3">
    <name type="scientific">Candidatus Taylorbacteria bacterium RIFCSPLOWO2_01_FULL_48_100</name>
    <dbReference type="NCBI Taxonomy" id="1802322"/>
    <lineage>
        <taxon>Bacteria</taxon>
        <taxon>Candidatus Tayloriibacteriota</taxon>
    </lineage>
</organism>
<keyword evidence="1" id="KW-0472">Membrane</keyword>
<dbReference type="AlphaFoldDB" id="A0A1G2ND85"/>
<reference evidence="2 3" key="1">
    <citation type="journal article" date="2016" name="Nat. Commun.">
        <title>Thousands of microbial genomes shed light on interconnected biogeochemical processes in an aquifer system.</title>
        <authorList>
            <person name="Anantharaman K."/>
            <person name="Brown C.T."/>
            <person name="Hug L.A."/>
            <person name="Sharon I."/>
            <person name="Castelle C.J."/>
            <person name="Probst A.J."/>
            <person name="Thomas B.C."/>
            <person name="Singh A."/>
            <person name="Wilkins M.J."/>
            <person name="Karaoz U."/>
            <person name="Brodie E.L."/>
            <person name="Williams K.H."/>
            <person name="Hubbard S.S."/>
            <person name="Banfield J.F."/>
        </authorList>
    </citation>
    <scope>NUCLEOTIDE SEQUENCE [LARGE SCALE GENOMIC DNA]</scope>
</reference>
<gene>
    <name evidence="2" type="ORF">A2938_00115</name>
</gene>
<dbReference type="Gene3D" id="2.60.40.680">
    <property type="match status" value="1"/>
</dbReference>
<dbReference type="GO" id="GO:0030246">
    <property type="term" value="F:carbohydrate binding"/>
    <property type="evidence" value="ECO:0007669"/>
    <property type="project" value="InterPro"/>
</dbReference>
<evidence type="ECO:0008006" key="4">
    <source>
        <dbReference type="Google" id="ProtNLM"/>
    </source>
</evidence>
<keyword evidence="1" id="KW-0812">Transmembrane</keyword>
<dbReference type="CDD" id="cd08547">
    <property type="entry name" value="Type_II_cohesin"/>
    <property type="match status" value="1"/>
</dbReference>
<accession>A0A1G2ND85</accession>
<feature type="transmembrane region" description="Helical" evidence="1">
    <location>
        <begin position="214"/>
        <end position="233"/>
    </location>
</feature>
<name>A0A1G2ND85_9BACT</name>
<evidence type="ECO:0000313" key="3">
    <source>
        <dbReference type="Proteomes" id="UP000177797"/>
    </source>
</evidence>
<dbReference type="Proteomes" id="UP000177797">
    <property type="component" value="Unassembled WGS sequence"/>
</dbReference>
<protein>
    <recommendedName>
        <fullName evidence="4">Cohesin domain-containing protein</fullName>
    </recommendedName>
</protein>
<proteinExistence type="predicted"/>
<evidence type="ECO:0000256" key="1">
    <source>
        <dbReference type="SAM" id="Phobius"/>
    </source>
</evidence>
<evidence type="ECO:0000313" key="2">
    <source>
        <dbReference type="EMBL" id="OHA34075.1"/>
    </source>
</evidence>
<comment type="caution">
    <text evidence="2">The sequence shown here is derived from an EMBL/GenBank/DDBJ whole genome shotgun (WGS) entry which is preliminary data.</text>
</comment>